<gene>
    <name evidence="2" type="ORF">HFQ381_LOCUS34607</name>
</gene>
<reference evidence="2" key="1">
    <citation type="submission" date="2021-02" db="EMBL/GenBank/DDBJ databases">
        <authorList>
            <person name="Nowell W R."/>
        </authorList>
    </citation>
    <scope>NUCLEOTIDE SEQUENCE</scope>
</reference>
<feature type="compositionally biased region" description="Polar residues" evidence="1">
    <location>
        <begin position="37"/>
        <end position="54"/>
    </location>
</feature>
<evidence type="ECO:0000313" key="3">
    <source>
        <dbReference type="Proteomes" id="UP000663851"/>
    </source>
</evidence>
<dbReference type="AlphaFoldDB" id="A0A821DXJ0"/>
<feature type="region of interest" description="Disordered" evidence="1">
    <location>
        <begin position="30"/>
        <end position="63"/>
    </location>
</feature>
<protein>
    <submittedName>
        <fullName evidence="2">Uncharacterized protein</fullName>
    </submittedName>
</protein>
<organism evidence="2 3">
    <name type="scientific">Rotaria socialis</name>
    <dbReference type="NCBI Taxonomy" id="392032"/>
    <lineage>
        <taxon>Eukaryota</taxon>
        <taxon>Metazoa</taxon>
        <taxon>Spiralia</taxon>
        <taxon>Gnathifera</taxon>
        <taxon>Rotifera</taxon>
        <taxon>Eurotatoria</taxon>
        <taxon>Bdelloidea</taxon>
        <taxon>Philodinida</taxon>
        <taxon>Philodinidae</taxon>
        <taxon>Rotaria</taxon>
    </lineage>
</organism>
<feature type="non-terminal residue" evidence="2">
    <location>
        <position position="1"/>
    </location>
</feature>
<accession>A0A821DXJ0</accession>
<name>A0A821DXJ0_9BILA</name>
<proteinExistence type="predicted"/>
<dbReference type="EMBL" id="CAJOBO010017528">
    <property type="protein sequence ID" value="CAF4628435.1"/>
    <property type="molecule type" value="Genomic_DNA"/>
</dbReference>
<evidence type="ECO:0000256" key="1">
    <source>
        <dbReference type="SAM" id="MobiDB-lite"/>
    </source>
</evidence>
<evidence type="ECO:0000313" key="2">
    <source>
        <dbReference type="EMBL" id="CAF4628435.1"/>
    </source>
</evidence>
<comment type="caution">
    <text evidence="2">The sequence shown here is derived from an EMBL/GenBank/DDBJ whole genome shotgun (WGS) entry which is preliminary data.</text>
</comment>
<dbReference type="Proteomes" id="UP000663851">
    <property type="component" value="Unassembled WGS sequence"/>
</dbReference>
<sequence>NDLQHTVVDLTNRLSTAADEYKKLYLKGLAPERNAQHEQTNPTTLVNESPLNNDTIEDMLRSL</sequence>
<feature type="non-terminal residue" evidence="2">
    <location>
        <position position="63"/>
    </location>
</feature>